<protein>
    <submittedName>
        <fullName evidence="1">Unannotated protein</fullName>
    </submittedName>
</protein>
<proteinExistence type="predicted"/>
<dbReference type="AlphaFoldDB" id="A0A6J6B463"/>
<organism evidence="1">
    <name type="scientific">freshwater metagenome</name>
    <dbReference type="NCBI Taxonomy" id="449393"/>
    <lineage>
        <taxon>unclassified sequences</taxon>
        <taxon>metagenomes</taxon>
        <taxon>ecological metagenomes</taxon>
    </lineage>
</organism>
<reference evidence="1" key="1">
    <citation type="submission" date="2020-05" db="EMBL/GenBank/DDBJ databases">
        <authorList>
            <person name="Chiriac C."/>
            <person name="Salcher M."/>
            <person name="Ghai R."/>
            <person name="Kavagutti S V."/>
        </authorList>
    </citation>
    <scope>NUCLEOTIDE SEQUENCE</scope>
</reference>
<accession>A0A6J6B463</accession>
<name>A0A6J6B463_9ZZZZ</name>
<evidence type="ECO:0000313" key="1">
    <source>
        <dbReference type="EMBL" id="CAB4533464.1"/>
    </source>
</evidence>
<dbReference type="EMBL" id="CAEZSI010000015">
    <property type="protein sequence ID" value="CAB4533464.1"/>
    <property type="molecule type" value="Genomic_DNA"/>
</dbReference>
<sequence>MVFQLSESARLSASATIFSFSTRICSRRADFAAASAAFLASYASRWPSIKGSICSTDADKASRSPTPFNSLTCSRSFLTAAYASDGTSAPLLIRAASRATSAASSSNFLTKYESASSGVLPGYEPTAFSPEEVRTKTVPSSPTLPNAAGSPINADAALAWWVGLNSLMV</sequence>
<gene>
    <name evidence="1" type="ORF">UFOPK1412_00202</name>
</gene>